<evidence type="ECO:0000256" key="1">
    <source>
        <dbReference type="SAM" id="Phobius"/>
    </source>
</evidence>
<sequence>MQRFNWDSGLAGEPGVTELDPGIISPPKLLELIGIIHGQMDCSNQCNWPEFGGTSRSFLCLMADWTLMSRSSEAGNFSGLNYYDWIRLVIVIKAHGPIFIICRISGYIEKGKKRKEKDWRHLLVHHVSTFHHSQLSSW</sequence>
<protein>
    <submittedName>
        <fullName evidence="2">Uncharacterized protein</fullName>
    </submittedName>
</protein>
<organism evidence="2 3">
    <name type="scientific">Canna indica</name>
    <name type="common">Indian-shot</name>
    <dbReference type="NCBI Taxonomy" id="4628"/>
    <lineage>
        <taxon>Eukaryota</taxon>
        <taxon>Viridiplantae</taxon>
        <taxon>Streptophyta</taxon>
        <taxon>Embryophyta</taxon>
        <taxon>Tracheophyta</taxon>
        <taxon>Spermatophyta</taxon>
        <taxon>Magnoliopsida</taxon>
        <taxon>Liliopsida</taxon>
        <taxon>Zingiberales</taxon>
        <taxon>Cannaceae</taxon>
        <taxon>Canna</taxon>
    </lineage>
</organism>
<keyword evidence="1" id="KW-0472">Membrane</keyword>
<dbReference type="Proteomes" id="UP001327560">
    <property type="component" value="Chromosome 1"/>
</dbReference>
<keyword evidence="3" id="KW-1185">Reference proteome</keyword>
<proteinExistence type="predicted"/>
<name>A0AAQ3Q0W4_9LILI</name>
<reference evidence="2 3" key="1">
    <citation type="submission" date="2023-10" db="EMBL/GenBank/DDBJ databases">
        <title>Chromosome-scale genome assembly provides insights into flower coloration mechanisms of Canna indica.</title>
        <authorList>
            <person name="Li C."/>
        </authorList>
    </citation>
    <scope>NUCLEOTIDE SEQUENCE [LARGE SCALE GENOMIC DNA]</scope>
    <source>
        <tissue evidence="2">Flower</tissue>
    </source>
</reference>
<dbReference type="EMBL" id="CP136890">
    <property type="protein sequence ID" value="WOK92619.1"/>
    <property type="molecule type" value="Genomic_DNA"/>
</dbReference>
<dbReference type="AlphaFoldDB" id="A0AAQ3Q0W4"/>
<keyword evidence="1" id="KW-1133">Transmembrane helix</keyword>
<feature type="transmembrane region" description="Helical" evidence="1">
    <location>
        <begin position="85"/>
        <end position="108"/>
    </location>
</feature>
<evidence type="ECO:0000313" key="2">
    <source>
        <dbReference type="EMBL" id="WOK92619.1"/>
    </source>
</evidence>
<keyword evidence="1" id="KW-0812">Transmembrane</keyword>
<evidence type="ECO:0000313" key="3">
    <source>
        <dbReference type="Proteomes" id="UP001327560"/>
    </source>
</evidence>
<accession>A0AAQ3Q0W4</accession>
<gene>
    <name evidence="2" type="ORF">Cni_G01310</name>
</gene>